<dbReference type="PROSITE" id="PS50090">
    <property type="entry name" value="MYB_LIKE"/>
    <property type="match status" value="3"/>
</dbReference>
<feature type="region of interest" description="Disordered" evidence="7">
    <location>
        <begin position="221"/>
        <end position="244"/>
    </location>
</feature>
<dbReference type="GO" id="GO:0000978">
    <property type="term" value="F:RNA polymerase II cis-regulatory region sequence-specific DNA binding"/>
    <property type="evidence" value="ECO:0007669"/>
    <property type="project" value="TreeGrafter"/>
</dbReference>
<dbReference type="InterPro" id="IPR017930">
    <property type="entry name" value="Myb_dom"/>
</dbReference>
<evidence type="ECO:0000256" key="2">
    <source>
        <dbReference type="ARBA" id="ARBA00022737"/>
    </source>
</evidence>
<dbReference type="SUPFAM" id="SSF46689">
    <property type="entry name" value="Homeodomain-like"/>
    <property type="match status" value="2"/>
</dbReference>
<evidence type="ECO:0000256" key="6">
    <source>
        <dbReference type="ARBA" id="ARBA00023242"/>
    </source>
</evidence>
<evidence type="ECO:0000313" key="10">
    <source>
        <dbReference type="EMBL" id="CAI2386388.1"/>
    </source>
</evidence>
<name>A0AAD1Y8C4_EUPCR</name>
<feature type="domain" description="HTH myb-type" evidence="9">
    <location>
        <begin position="170"/>
        <end position="218"/>
    </location>
</feature>
<dbReference type="FunFam" id="1.10.10.60:FF:000016">
    <property type="entry name" value="Transcriptional activator Myb isoform A"/>
    <property type="match status" value="1"/>
</dbReference>
<feature type="domain" description="HTH myb-type" evidence="9">
    <location>
        <begin position="112"/>
        <end position="167"/>
    </location>
</feature>
<dbReference type="InterPro" id="IPR001005">
    <property type="entry name" value="SANT/Myb"/>
</dbReference>
<evidence type="ECO:0000256" key="3">
    <source>
        <dbReference type="ARBA" id="ARBA00023015"/>
    </source>
</evidence>
<dbReference type="EMBL" id="CAMPGE010028890">
    <property type="protein sequence ID" value="CAI2386388.1"/>
    <property type="molecule type" value="Genomic_DNA"/>
</dbReference>
<evidence type="ECO:0000313" key="11">
    <source>
        <dbReference type="Proteomes" id="UP001295684"/>
    </source>
</evidence>
<dbReference type="PANTHER" id="PTHR45614">
    <property type="entry name" value="MYB PROTEIN-RELATED"/>
    <property type="match status" value="1"/>
</dbReference>
<keyword evidence="11" id="KW-1185">Reference proteome</keyword>
<sequence>MSYQEEQSPQSSRSSAESTACMFSGKKRKRSDSKSAPKQRYLKTSTNSQLDFNNYGYKERPKTKKQYWTEEEDQKLRVFVEKFGAKSWKKIAQYFENRSDVQCLHRWQKVLNPELVKGPWTKQEDDTVISLVRKYGAKNWSFIASKLNGRIGKQCRERWHNHLNPDIRNGKWTEEEDKIILEAHLKHGNKWAEISKMLPGRTDNAIKNHFNSTLKRKLINKFKKKGTTQKKRGRKAKSKKSTENKENECCNKILIKTSSLDLHQNENFEDFSINAFCNKVVVDPNPLSVNGDDSNSKIRIPLRSLNLNSNISNEFAPTLEEVPEMKQCKSNEDVCNPLQLHNLCEAQKDTDSLDKQTSAKVARNSSIKSAFEPVVAPKLKISPRNGVNTSTSLLSDLSRFLASTNQTTNPSQLNCNDFLIQDDFASNLKMILSTKHTQNFSKNSCKGIDLLEGGHSLLKPSDFSPDYCSLLTSLETSPRTETLKLYQKYNLYPQETHLRT</sequence>
<proteinExistence type="predicted"/>
<keyword evidence="5" id="KW-0804">Transcription</keyword>
<accession>A0AAD1Y8C4</accession>
<evidence type="ECO:0000256" key="1">
    <source>
        <dbReference type="ARBA" id="ARBA00004123"/>
    </source>
</evidence>
<evidence type="ECO:0000259" key="9">
    <source>
        <dbReference type="PROSITE" id="PS51294"/>
    </source>
</evidence>
<organism evidence="10 11">
    <name type="scientific">Euplotes crassus</name>
    <dbReference type="NCBI Taxonomy" id="5936"/>
    <lineage>
        <taxon>Eukaryota</taxon>
        <taxon>Sar</taxon>
        <taxon>Alveolata</taxon>
        <taxon>Ciliophora</taxon>
        <taxon>Intramacronucleata</taxon>
        <taxon>Spirotrichea</taxon>
        <taxon>Hypotrichia</taxon>
        <taxon>Euplotida</taxon>
        <taxon>Euplotidae</taxon>
        <taxon>Moneuplotes</taxon>
    </lineage>
</organism>
<dbReference type="CDD" id="cd00167">
    <property type="entry name" value="SANT"/>
    <property type="match status" value="3"/>
</dbReference>
<evidence type="ECO:0000256" key="5">
    <source>
        <dbReference type="ARBA" id="ARBA00023163"/>
    </source>
</evidence>
<reference evidence="10" key="1">
    <citation type="submission" date="2023-07" db="EMBL/GenBank/DDBJ databases">
        <authorList>
            <consortium name="AG Swart"/>
            <person name="Singh M."/>
            <person name="Singh A."/>
            <person name="Seah K."/>
            <person name="Emmerich C."/>
        </authorList>
    </citation>
    <scope>NUCLEOTIDE SEQUENCE</scope>
    <source>
        <strain evidence="10">DP1</strain>
    </source>
</reference>
<protein>
    <submittedName>
        <fullName evidence="10">Uncharacterized protein</fullName>
    </submittedName>
</protein>
<feature type="domain" description="Myb-like" evidence="8">
    <location>
        <begin position="164"/>
        <end position="214"/>
    </location>
</feature>
<keyword evidence="4" id="KW-0238">DNA-binding</keyword>
<keyword evidence="3" id="KW-0805">Transcription regulation</keyword>
<dbReference type="FunFam" id="1.10.10.60:FF:000010">
    <property type="entry name" value="Transcriptional activator Myb isoform A"/>
    <property type="match status" value="1"/>
</dbReference>
<dbReference type="PROSITE" id="PS51294">
    <property type="entry name" value="HTH_MYB"/>
    <property type="match status" value="3"/>
</dbReference>
<dbReference type="PANTHER" id="PTHR45614:SF25">
    <property type="entry name" value="MYB PROTEIN"/>
    <property type="match status" value="1"/>
</dbReference>
<feature type="region of interest" description="Disordered" evidence="7">
    <location>
        <begin position="1"/>
        <end position="46"/>
    </location>
</feature>
<dbReference type="Gene3D" id="1.10.10.60">
    <property type="entry name" value="Homeodomain-like"/>
    <property type="match status" value="3"/>
</dbReference>
<dbReference type="InterPro" id="IPR009057">
    <property type="entry name" value="Homeodomain-like_sf"/>
</dbReference>
<evidence type="ECO:0000256" key="7">
    <source>
        <dbReference type="SAM" id="MobiDB-lite"/>
    </source>
</evidence>
<dbReference type="GO" id="GO:0000981">
    <property type="term" value="F:DNA-binding transcription factor activity, RNA polymerase II-specific"/>
    <property type="evidence" value="ECO:0007669"/>
    <property type="project" value="TreeGrafter"/>
</dbReference>
<dbReference type="AlphaFoldDB" id="A0AAD1Y8C4"/>
<feature type="domain" description="Myb-like" evidence="8">
    <location>
        <begin position="60"/>
        <end position="111"/>
    </location>
</feature>
<keyword evidence="6" id="KW-0539">Nucleus</keyword>
<dbReference type="InterPro" id="IPR050560">
    <property type="entry name" value="MYB_TF"/>
</dbReference>
<evidence type="ECO:0000256" key="4">
    <source>
        <dbReference type="ARBA" id="ARBA00023125"/>
    </source>
</evidence>
<feature type="domain" description="HTH myb-type" evidence="9">
    <location>
        <begin position="60"/>
        <end position="111"/>
    </location>
</feature>
<feature type="compositionally biased region" description="Basic residues" evidence="7">
    <location>
        <begin position="221"/>
        <end position="239"/>
    </location>
</feature>
<dbReference type="GO" id="GO:0005634">
    <property type="term" value="C:nucleus"/>
    <property type="evidence" value="ECO:0007669"/>
    <property type="project" value="UniProtKB-SubCell"/>
</dbReference>
<evidence type="ECO:0000259" key="8">
    <source>
        <dbReference type="PROSITE" id="PS50090"/>
    </source>
</evidence>
<feature type="domain" description="Myb-like" evidence="8">
    <location>
        <begin position="112"/>
        <end position="163"/>
    </location>
</feature>
<keyword evidence="2" id="KW-0677">Repeat</keyword>
<dbReference type="SMART" id="SM00717">
    <property type="entry name" value="SANT"/>
    <property type="match status" value="3"/>
</dbReference>
<dbReference type="Proteomes" id="UP001295684">
    <property type="component" value="Unassembled WGS sequence"/>
</dbReference>
<dbReference type="Pfam" id="PF00249">
    <property type="entry name" value="Myb_DNA-binding"/>
    <property type="match status" value="3"/>
</dbReference>
<comment type="caution">
    <text evidence="10">The sequence shown here is derived from an EMBL/GenBank/DDBJ whole genome shotgun (WGS) entry which is preliminary data.</text>
</comment>
<gene>
    <name evidence="10" type="ORF">ECRASSUSDP1_LOCUS28002</name>
</gene>
<comment type="subcellular location">
    <subcellularLocation>
        <location evidence="1">Nucleus</location>
    </subcellularLocation>
</comment>
<feature type="compositionally biased region" description="Low complexity" evidence="7">
    <location>
        <begin position="1"/>
        <end position="18"/>
    </location>
</feature>